<dbReference type="InterPro" id="IPR010679">
    <property type="entry name" value="DUF1254"/>
</dbReference>
<sequence length="470" mass="52928">MKTILSALLLFTLANLSFAQDKVDPKLQEQNAYKAALWGMPIVSFDAMREAYQRDAKAKYNDIVYWSRPADSKLQITTPNNSTLYVYINYNLTNGPVVISVPEAKNIGLFGSMNDAWQVPLADIGPKGEDKGKGGKYLLIPPEYKGDIPVGYINVNALTMNGYAIFRVIPKSFEDKDLKKAVSLIKTVRAYPLAEAVYPPKQRYIDMAGKEFNGLVTYDSSYFTRLSRMINEENVHARDTFAMDQLKTIGIERGKNFTPDTKSEPMLTNAAKKAQQFFMTSATEMNPFFPKSHWLAPDPIGPKTGFSYMEGDKLAIESRGLVFFLACAPPKNLGAASIYVAGFKDNKDQLFMGEKNYRLHVPAKVPVNQYWSATVYDSETAGFIINSPKQTVDSFNQKLAKNADGSVDIYFGPKAPEGKMENWIYTQPGKRWFTFFRFYGPEEAIKNKSWKLPDIENVSTNLMQAEEEKP</sequence>
<dbReference type="InterPro" id="IPR037050">
    <property type="entry name" value="DUF1254_sf"/>
</dbReference>
<dbReference type="Gene3D" id="2.60.120.600">
    <property type="entry name" value="Domain of unknown function DUF1214, C-terminal domain"/>
    <property type="match status" value="1"/>
</dbReference>
<feature type="signal peptide" evidence="1">
    <location>
        <begin position="1"/>
        <end position="19"/>
    </location>
</feature>
<organism evidence="4 5">
    <name type="scientific">Peredibacter starrii</name>
    <dbReference type="NCBI Taxonomy" id="28202"/>
    <lineage>
        <taxon>Bacteria</taxon>
        <taxon>Pseudomonadati</taxon>
        <taxon>Bdellovibrionota</taxon>
        <taxon>Bacteriovoracia</taxon>
        <taxon>Bacteriovoracales</taxon>
        <taxon>Bacteriovoracaceae</taxon>
        <taxon>Peredibacter</taxon>
    </lineage>
</organism>
<accession>A0AAX4HN53</accession>
<feature type="domain" description="DUF1214" evidence="2">
    <location>
        <begin position="337"/>
        <end position="443"/>
    </location>
</feature>
<keyword evidence="5" id="KW-1185">Reference proteome</keyword>
<proteinExistence type="predicted"/>
<dbReference type="InterPro" id="IPR037049">
    <property type="entry name" value="DUF1214_C_sf"/>
</dbReference>
<dbReference type="RefSeq" id="WP_321392928.1">
    <property type="nucleotide sequence ID" value="NZ_CP139487.1"/>
</dbReference>
<dbReference type="PANTHER" id="PTHR36509">
    <property type="entry name" value="BLL3101 PROTEIN"/>
    <property type="match status" value="1"/>
</dbReference>
<dbReference type="InterPro" id="IPR010621">
    <property type="entry name" value="DUF1214"/>
</dbReference>
<feature type="domain" description="DUF1254" evidence="3">
    <location>
        <begin position="61"/>
        <end position="192"/>
    </location>
</feature>
<dbReference type="SUPFAM" id="SSF160935">
    <property type="entry name" value="VPA0735-like"/>
    <property type="match status" value="1"/>
</dbReference>
<reference evidence="4 5" key="1">
    <citation type="submission" date="2023-11" db="EMBL/GenBank/DDBJ databases">
        <title>Peredibacter starrii A3.12.</title>
        <authorList>
            <person name="Mitchell R.J."/>
        </authorList>
    </citation>
    <scope>NUCLEOTIDE SEQUENCE [LARGE SCALE GENOMIC DNA]</scope>
    <source>
        <strain evidence="4 5">A3.12</strain>
    </source>
</reference>
<dbReference type="EMBL" id="CP139487">
    <property type="protein sequence ID" value="WPU64329.1"/>
    <property type="molecule type" value="Genomic_DNA"/>
</dbReference>
<evidence type="ECO:0000259" key="2">
    <source>
        <dbReference type="Pfam" id="PF06742"/>
    </source>
</evidence>
<dbReference type="AlphaFoldDB" id="A0AAX4HN53"/>
<feature type="chain" id="PRO_5043791666" evidence="1">
    <location>
        <begin position="20"/>
        <end position="470"/>
    </location>
</feature>
<evidence type="ECO:0000259" key="3">
    <source>
        <dbReference type="Pfam" id="PF06863"/>
    </source>
</evidence>
<dbReference type="KEGG" id="psti:SOO65_16665"/>
<evidence type="ECO:0000256" key="1">
    <source>
        <dbReference type="SAM" id="SignalP"/>
    </source>
</evidence>
<dbReference type="Gene3D" id="1.10.3360.10">
    <property type="entry name" value="VPA0735-like domain"/>
    <property type="match status" value="1"/>
</dbReference>
<dbReference type="Proteomes" id="UP001324634">
    <property type="component" value="Chromosome"/>
</dbReference>
<evidence type="ECO:0000313" key="4">
    <source>
        <dbReference type="EMBL" id="WPU64329.1"/>
    </source>
</evidence>
<gene>
    <name evidence="4" type="ORF">SOO65_16665</name>
</gene>
<protein>
    <submittedName>
        <fullName evidence="4">DUF1254 domain-containing protein</fullName>
    </submittedName>
</protein>
<dbReference type="PANTHER" id="PTHR36509:SF3">
    <property type="entry name" value="SIGNAL PEPTIDE PROTEIN"/>
    <property type="match status" value="1"/>
</dbReference>
<keyword evidence="1" id="KW-0732">Signal</keyword>
<dbReference type="Pfam" id="PF06742">
    <property type="entry name" value="DUF1214"/>
    <property type="match status" value="1"/>
</dbReference>
<dbReference type="Gene3D" id="2.60.40.1610">
    <property type="entry name" value="Domain of unknown function DUF1254"/>
    <property type="match status" value="1"/>
</dbReference>
<evidence type="ECO:0000313" key="5">
    <source>
        <dbReference type="Proteomes" id="UP001324634"/>
    </source>
</evidence>
<dbReference type="Pfam" id="PF06863">
    <property type="entry name" value="DUF1254"/>
    <property type="match status" value="1"/>
</dbReference>
<name>A0AAX4HN53_9BACT</name>